<evidence type="ECO:0000313" key="8">
    <source>
        <dbReference type="Proteomes" id="UP001296873"/>
    </source>
</evidence>
<dbReference type="PRINTS" id="PR00039">
    <property type="entry name" value="HTHLYSR"/>
</dbReference>
<dbReference type="InterPro" id="IPR036388">
    <property type="entry name" value="WH-like_DNA-bd_sf"/>
</dbReference>
<evidence type="ECO:0000313" key="7">
    <source>
        <dbReference type="EMBL" id="MBK1670430.1"/>
    </source>
</evidence>
<feature type="compositionally biased region" description="Basic and acidic residues" evidence="5">
    <location>
        <begin position="326"/>
        <end position="338"/>
    </location>
</feature>
<dbReference type="Gene3D" id="3.40.190.10">
    <property type="entry name" value="Periplasmic binding protein-like II"/>
    <property type="match status" value="2"/>
</dbReference>
<comment type="caution">
    <text evidence="7">The sequence shown here is derived from an EMBL/GenBank/DDBJ whole genome shotgun (WGS) entry which is preliminary data.</text>
</comment>
<keyword evidence="3" id="KW-0238">DNA-binding</keyword>
<dbReference type="EMBL" id="NRRL01000094">
    <property type="protein sequence ID" value="MBK1670430.1"/>
    <property type="molecule type" value="Genomic_DNA"/>
</dbReference>
<keyword evidence="8" id="KW-1185">Reference proteome</keyword>
<feature type="domain" description="HTH lysR-type" evidence="6">
    <location>
        <begin position="6"/>
        <end position="63"/>
    </location>
</feature>
<protein>
    <recommendedName>
        <fullName evidence="6">HTH lysR-type domain-containing protein</fullName>
    </recommendedName>
</protein>
<comment type="similarity">
    <text evidence="1">Belongs to the LysR transcriptional regulatory family.</text>
</comment>
<dbReference type="InterPro" id="IPR005119">
    <property type="entry name" value="LysR_subst-bd"/>
</dbReference>
<dbReference type="PROSITE" id="PS50931">
    <property type="entry name" value="HTH_LYSR"/>
    <property type="match status" value="1"/>
</dbReference>
<sequence length="338" mass="37094">MPRALPPLNGLRAFEAAGRHLSFTKAAQELNVTPAAISHQIKGLEEHLQVQLFRREPRALLLTDAGQRALPGIRAAFERLSEAADELRAETADSRTLTVSAVPSLSAKWLVPRLDRFRRRHPQIDVRLDATGDLVDFQRDADIDMGIRFGAGDYPGLDAVKLVEGRIVPVCSPELANGDPPLREPADLRHHTLIHTKWGGGHTDPDWGEWLRSAGLDDIDARRGPQFNQTAHALEAAMQGQGVVLTMEVLIGQDLARGRLVKPFELTDSGTKTRTYWIVAPPAKMKQPRVRAFRDWLLDEMAATREERDPVAGAPSAPAAGARGAAPEHPKPVSETKP</sequence>
<reference evidence="7 8" key="1">
    <citation type="journal article" date="2020" name="Microorganisms">
        <title>Osmotic Adaptation and Compatible Solute Biosynthesis of Phototrophic Bacteria as Revealed from Genome Analyses.</title>
        <authorList>
            <person name="Imhoff J.F."/>
            <person name="Rahn T."/>
            <person name="Kunzel S."/>
            <person name="Keller A."/>
            <person name="Neulinger S.C."/>
        </authorList>
    </citation>
    <scope>NUCLEOTIDE SEQUENCE [LARGE SCALE GENOMIC DNA]</scope>
    <source>
        <strain evidence="7 8">DSM 9895</strain>
    </source>
</reference>
<dbReference type="CDD" id="cd08432">
    <property type="entry name" value="PBP2_GcdR_TrpI_HvrB_AmpR_like"/>
    <property type="match status" value="1"/>
</dbReference>
<keyword evidence="2" id="KW-0805">Transcription regulation</keyword>
<organism evidence="7 8">
    <name type="scientific">Rhodovibrio sodomensis</name>
    <dbReference type="NCBI Taxonomy" id="1088"/>
    <lineage>
        <taxon>Bacteria</taxon>
        <taxon>Pseudomonadati</taxon>
        <taxon>Pseudomonadota</taxon>
        <taxon>Alphaproteobacteria</taxon>
        <taxon>Rhodospirillales</taxon>
        <taxon>Rhodovibrionaceae</taxon>
        <taxon>Rhodovibrio</taxon>
    </lineage>
</organism>
<dbReference type="Pfam" id="PF03466">
    <property type="entry name" value="LysR_substrate"/>
    <property type="match status" value="1"/>
</dbReference>
<dbReference type="PANTHER" id="PTHR30537:SF26">
    <property type="entry name" value="GLYCINE CLEAVAGE SYSTEM TRANSCRIPTIONAL ACTIVATOR"/>
    <property type="match status" value="1"/>
</dbReference>
<dbReference type="PANTHER" id="PTHR30537">
    <property type="entry name" value="HTH-TYPE TRANSCRIPTIONAL REGULATOR"/>
    <property type="match status" value="1"/>
</dbReference>
<dbReference type="InterPro" id="IPR036390">
    <property type="entry name" value="WH_DNA-bd_sf"/>
</dbReference>
<evidence type="ECO:0000256" key="2">
    <source>
        <dbReference type="ARBA" id="ARBA00023015"/>
    </source>
</evidence>
<dbReference type="SUPFAM" id="SSF46785">
    <property type="entry name" value="Winged helix' DNA-binding domain"/>
    <property type="match status" value="1"/>
</dbReference>
<keyword evidence="4" id="KW-0804">Transcription</keyword>
<evidence type="ECO:0000256" key="5">
    <source>
        <dbReference type="SAM" id="MobiDB-lite"/>
    </source>
</evidence>
<gene>
    <name evidence="7" type="ORF">CKO28_20610</name>
</gene>
<evidence type="ECO:0000259" key="6">
    <source>
        <dbReference type="PROSITE" id="PS50931"/>
    </source>
</evidence>
<dbReference type="SUPFAM" id="SSF53850">
    <property type="entry name" value="Periplasmic binding protein-like II"/>
    <property type="match status" value="1"/>
</dbReference>
<evidence type="ECO:0000256" key="1">
    <source>
        <dbReference type="ARBA" id="ARBA00009437"/>
    </source>
</evidence>
<dbReference type="NCBIfam" id="NF008352">
    <property type="entry name" value="PRK11139.1"/>
    <property type="match status" value="1"/>
</dbReference>
<evidence type="ECO:0000256" key="4">
    <source>
        <dbReference type="ARBA" id="ARBA00023163"/>
    </source>
</evidence>
<feature type="region of interest" description="Disordered" evidence="5">
    <location>
        <begin position="305"/>
        <end position="338"/>
    </location>
</feature>
<feature type="compositionally biased region" description="Low complexity" evidence="5">
    <location>
        <begin position="312"/>
        <end position="325"/>
    </location>
</feature>
<name>A0ABS1DM19_9PROT</name>
<dbReference type="InterPro" id="IPR058163">
    <property type="entry name" value="LysR-type_TF_proteobact-type"/>
</dbReference>
<evidence type="ECO:0000256" key="3">
    <source>
        <dbReference type="ARBA" id="ARBA00023125"/>
    </source>
</evidence>
<accession>A0ABS1DM19</accession>
<dbReference type="Proteomes" id="UP001296873">
    <property type="component" value="Unassembled WGS sequence"/>
</dbReference>
<dbReference type="InterPro" id="IPR000847">
    <property type="entry name" value="LysR_HTH_N"/>
</dbReference>
<dbReference type="Pfam" id="PF00126">
    <property type="entry name" value="HTH_1"/>
    <property type="match status" value="1"/>
</dbReference>
<proteinExistence type="inferred from homology"/>
<dbReference type="Gene3D" id="1.10.10.10">
    <property type="entry name" value="Winged helix-like DNA-binding domain superfamily/Winged helix DNA-binding domain"/>
    <property type="match status" value="1"/>
</dbReference>
<dbReference type="RefSeq" id="WP_200342793.1">
    <property type="nucleotide sequence ID" value="NZ_NRRL01000094.1"/>
</dbReference>